<keyword evidence="3 12" id="KW-0813">Transport</keyword>
<dbReference type="STRING" id="765257.A0A0C9ZZ90"/>
<dbReference type="Proteomes" id="UP000054018">
    <property type="component" value="Unassembled WGS sequence"/>
</dbReference>
<dbReference type="FunFam" id="1.10.287.810:FF:000001">
    <property type="entry name" value="mitochondrial import inner membrane translocase subunit TIM13"/>
    <property type="match status" value="1"/>
</dbReference>
<dbReference type="GO" id="GO:0042719">
    <property type="term" value="C:mitochondrial intermembrane space chaperone complex"/>
    <property type="evidence" value="ECO:0007669"/>
    <property type="project" value="UniProtKB-ARBA"/>
</dbReference>
<keyword evidence="6" id="KW-0862">Zinc</keyword>
<dbReference type="GO" id="GO:0046872">
    <property type="term" value="F:metal ion binding"/>
    <property type="evidence" value="ECO:0007669"/>
    <property type="project" value="UniProtKB-KW"/>
</dbReference>
<keyword evidence="10 12" id="KW-1015">Disulfide bond</keyword>
<evidence type="ECO:0000256" key="6">
    <source>
        <dbReference type="ARBA" id="ARBA00022833"/>
    </source>
</evidence>
<evidence type="ECO:0000256" key="9">
    <source>
        <dbReference type="ARBA" id="ARBA00023128"/>
    </source>
</evidence>
<keyword evidence="7 12" id="KW-0653">Protein transport</keyword>
<dbReference type="AlphaFoldDB" id="A0A0C9ZZ90"/>
<keyword evidence="8 12" id="KW-0811">Translocation</keyword>
<feature type="region of interest" description="Disordered" evidence="13">
    <location>
        <begin position="1"/>
        <end position="22"/>
    </location>
</feature>
<evidence type="ECO:0000256" key="5">
    <source>
        <dbReference type="ARBA" id="ARBA00022792"/>
    </source>
</evidence>
<comment type="similarity">
    <text evidence="2 12">Belongs to the small Tim family.</text>
</comment>
<evidence type="ECO:0000256" key="11">
    <source>
        <dbReference type="ARBA" id="ARBA00023186"/>
    </source>
</evidence>
<evidence type="ECO:0000259" key="14">
    <source>
        <dbReference type="Pfam" id="PF02953"/>
    </source>
</evidence>
<organism evidence="15 16">
    <name type="scientific">Pisolithus microcarpus 441</name>
    <dbReference type="NCBI Taxonomy" id="765257"/>
    <lineage>
        <taxon>Eukaryota</taxon>
        <taxon>Fungi</taxon>
        <taxon>Dikarya</taxon>
        <taxon>Basidiomycota</taxon>
        <taxon>Agaricomycotina</taxon>
        <taxon>Agaricomycetes</taxon>
        <taxon>Agaricomycetidae</taxon>
        <taxon>Boletales</taxon>
        <taxon>Sclerodermatineae</taxon>
        <taxon>Pisolithaceae</taxon>
        <taxon>Pisolithus</taxon>
    </lineage>
</organism>
<evidence type="ECO:0000256" key="12">
    <source>
        <dbReference type="RuleBase" id="RU367043"/>
    </source>
</evidence>
<comment type="subunit">
    <text evidence="12">Heterohexamer.</text>
</comment>
<keyword evidence="9 12" id="KW-0496">Mitochondrion</keyword>
<dbReference type="OrthoDB" id="7813104at2759"/>
<evidence type="ECO:0000256" key="10">
    <source>
        <dbReference type="ARBA" id="ARBA00023157"/>
    </source>
</evidence>
<dbReference type="Pfam" id="PF02953">
    <property type="entry name" value="zf-Tim10_DDP"/>
    <property type="match status" value="1"/>
</dbReference>
<keyword evidence="5 12" id="KW-0472">Membrane</keyword>
<evidence type="ECO:0000313" key="15">
    <source>
        <dbReference type="EMBL" id="KIK25078.1"/>
    </source>
</evidence>
<sequence>MPDFFKASSHAPDSAQAGTNARKEAVMSSIRSEIALVNVQELINKATEKCFAKCVPKPGTSLTSSDEACLARCLDRYMEAFTVVSRSYTARISRESSQLREAAAGI</sequence>
<dbReference type="EMBL" id="KN833711">
    <property type="protein sequence ID" value="KIK25078.1"/>
    <property type="molecule type" value="Genomic_DNA"/>
</dbReference>
<reference evidence="15 16" key="1">
    <citation type="submission" date="2014-04" db="EMBL/GenBank/DDBJ databases">
        <authorList>
            <consortium name="DOE Joint Genome Institute"/>
            <person name="Kuo A."/>
            <person name="Kohler A."/>
            <person name="Costa M.D."/>
            <person name="Nagy L.G."/>
            <person name="Floudas D."/>
            <person name="Copeland A."/>
            <person name="Barry K.W."/>
            <person name="Cichocki N."/>
            <person name="Veneault-Fourrey C."/>
            <person name="LaButti K."/>
            <person name="Lindquist E.A."/>
            <person name="Lipzen A."/>
            <person name="Lundell T."/>
            <person name="Morin E."/>
            <person name="Murat C."/>
            <person name="Sun H."/>
            <person name="Tunlid A."/>
            <person name="Henrissat B."/>
            <person name="Grigoriev I.V."/>
            <person name="Hibbett D.S."/>
            <person name="Martin F."/>
            <person name="Nordberg H.P."/>
            <person name="Cantor M.N."/>
            <person name="Hua S.X."/>
        </authorList>
    </citation>
    <scope>NUCLEOTIDE SEQUENCE [LARGE SCALE GENOMIC DNA]</scope>
    <source>
        <strain evidence="15 16">441</strain>
    </source>
</reference>
<evidence type="ECO:0000256" key="13">
    <source>
        <dbReference type="SAM" id="MobiDB-lite"/>
    </source>
</evidence>
<gene>
    <name evidence="15" type="ORF">PISMIDRAFT_363524</name>
</gene>
<keyword evidence="11 12" id="KW-0143">Chaperone</keyword>
<dbReference type="SUPFAM" id="SSF144122">
    <property type="entry name" value="Tim10-like"/>
    <property type="match status" value="1"/>
</dbReference>
<evidence type="ECO:0000256" key="3">
    <source>
        <dbReference type="ARBA" id="ARBA00022448"/>
    </source>
</evidence>
<proteinExistence type="inferred from homology"/>
<evidence type="ECO:0000256" key="1">
    <source>
        <dbReference type="ARBA" id="ARBA00004137"/>
    </source>
</evidence>
<accession>A0A0C9ZZ90</accession>
<dbReference type="GO" id="GO:0015031">
    <property type="term" value="P:protein transport"/>
    <property type="evidence" value="ECO:0007669"/>
    <property type="project" value="UniProtKB-KW"/>
</dbReference>
<keyword evidence="16" id="KW-1185">Reference proteome</keyword>
<dbReference type="InterPro" id="IPR004217">
    <property type="entry name" value="Tim10-like"/>
</dbReference>
<evidence type="ECO:0000256" key="8">
    <source>
        <dbReference type="ARBA" id="ARBA00023010"/>
    </source>
</evidence>
<evidence type="ECO:0000313" key="16">
    <source>
        <dbReference type="Proteomes" id="UP000054018"/>
    </source>
</evidence>
<dbReference type="InterPro" id="IPR035427">
    <property type="entry name" value="Tim10-like_dom_sf"/>
</dbReference>
<name>A0A0C9ZZ90_9AGAM</name>
<evidence type="ECO:0000256" key="4">
    <source>
        <dbReference type="ARBA" id="ARBA00022723"/>
    </source>
</evidence>
<dbReference type="Gene3D" id="1.10.287.810">
    <property type="entry name" value="Mitochondrial import inner membrane translocase subunit tim13 like domains"/>
    <property type="match status" value="1"/>
</dbReference>
<keyword evidence="5 12" id="KW-0999">Mitochondrion inner membrane</keyword>
<feature type="domain" description="Tim10-like" evidence="14">
    <location>
        <begin position="30"/>
        <end position="89"/>
    </location>
</feature>
<protein>
    <recommendedName>
        <fullName evidence="12">Mitochondrial import inner membrane translocase subunit</fullName>
    </recommendedName>
</protein>
<dbReference type="HOGENOM" id="CLU_141397_0_2_1"/>
<comment type="function">
    <text evidence="12">Mitochondrial intermembrane chaperone that participates in the import and insertion of some multi-pass transmembrane proteins into the mitochondrial inner membrane. Also required for the transfer of beta-barrel precursors from the TOM complex to the sorting and assembly machinery (SAM complex) of the outer membrane. Acts as a chaperone-like protein that protects the hydrophobic precursors from aggregation and guide them through the mitochondrial intermembrane space.</text>
</comment>
<comment type="subcellular location">
    <subcellularLocation>
        <location evidence="1 12">Mitochondrion inner membrane</location>
        <topology evidence="1 12">Peripheral membrane protein</topology>
        <orientation evidence="1 12">Intermembrane side</orientation>
    </subcellularLocation>
</comment>
<dbReference type="GO" id="GO:0045039">
    <property type="term" value="P:protein insertion into mitochondrial inner membrane"/>
    <property type="evidence" value="ECO:0007669"/>
    <property type="project" value="UniProtKB-ARBA"/>
</dbReference>
<dbReference type="GO" id="GO:0005743">
    <property type="term" value="C:mitochondrial inner membrane"/>
    <property type="evidence" value="ECO:0007669"/>
    <property type="project" value="UniProtKB-SubCell"/>
</dbReference>
<keyword evidence="4" id="KW-0479">Metal-binding</keyword>
<reference evidence="16" key="2">
    <citation type="submission" date="2015-01" db="EMBL/GenBank/DDBJ databases">
        <title>Evolutionary Origins and Diversification of the Mycorrhizal Mutualists.</title>
        <authorList>
            <consortium name="DOE Joint Genome Institute"/>
            <consortium name="Mycorrhizal Genomics Consortium"/>
            <person name="Kohler A."/>
            <person name="Kuo A."/>
            <person name="Nagy L.G."/>
            <person name="Floudas D."/>
            <person name="Copeland A."/>
            <person name="Barry K.W."/>
            <person name="Cichocki N."/>
            <person name="Veneault-Fourrey C."/>
            <person name="LaButti K."/>
            <person name="Lindquist E.A."/>
            <person name="Lipzen A."/>
            <person name="Lundell T."/>
            <person name="Morin E."/>
            <person name="Murat C."/>
            <person name="Riley R."/>
            <person name="Ohm R."/>
            <person name="Sun H."/>
            <person name="Tunlid A."/>
            <person name="Henrissat B."/>
            <person name="Grigoriev I.V."/>
            <person name="Hibbett D.S."/>
            <person name="Martin F."/>
        </authorList>
    </citation>
    <scope>NUCLEOTIDE SEQUENCE [LARGE SCALE GENOMIC DNA]</scope>
    <source>
        <strain evidence="16">441</strain>
    </source>
</reference>
<evidence type="ECO:0000256" key="7">
    <source>
        <dbReference type="ARBA" id="ARBA00022927"/>
    </source>
</evidence>
<comment type="domain">
    <text evidence="12">The twin CX3C motif contains 4 conserved Cys residues that form 2 disulfide bonds in the mitochondrial intermembrane space.</text>
</comment>
<evidence type="ECO:0000256" key="2">
    <source>
        <dbReference type="ARBA" id="ARBA00006720"/>
    </source>
</evidence>